<dbReference type="SMART" id="SM00089">
    <property type="entry name" value="PKD"/>
    <property type="match status" value="2"/>
</dbReference>
<dbReference type="InterPro" id="IPR000601">
    <property type="entry name" value="PKD_dom"/>
</dbReference>
<gene>
    <name evidence="3" type="ORF">HNP98_003603</name>
</gene>
<proteinExistence type="predicted"/>
<feature type="domain" description="PKD" evidence="2">
    <location>
        <begin position="36"/>
        <end position="84"/>
    </location>
</feature>
<dbReference type="PROSITE" id="PS50093">
    <property type="entry name" value="PKD"/>
    <property type="match status" value="2"/>
</dbReference>
<organism evidence="3 4">
    <name type="scientific">Hymenobacter caeli</name>
    <dbReference type="NCBI Taxonomy" id="2735894"/>
    <lineage>
        <taxon>Bacteria</taxon>
        <taxon>Pseudomonadati</taxon>
        <taxon>Bacteroidota</taxon>
        <taxon>Cytophagia</taxon>
        <taxon>Cytophagales</taxon>
        <taxon>Hymenobacteraceae</taxon>
        <taxon>Hymenobacter</taxon>
    </lineage>
</organism>
<dbReference type="InterPro" id="IPR013783">
    <property type="entry name" value="Ig-like_fold"/>
</dbReference>
<sequence length="194" mass="20962">MRPFCLLLLAALSGPAVGRAQAPPPDCAPQPAQLCVDFDARRSVDPAAGALTYLWQMGDGTTLTGLTVSHCYAELKDYTVQLDVRVDSTGEVRRAERTFPVLLRSQDIVDFTASALQVHVGEAVVFDAPQAQLPSCGQMEVSWDFRDGLLAQGKHVTHAFRKPGTFAVRLILRAYGNPACRDSHCASRAVVVVP</sequence>
<accession>A0ABX2FUE7</accession>
<name>A0ABX2FUE7_9BACT</name>
<dbReference type="SUPFAM" id="SSF49299">
    <property type="entry name" value="PKD domain"/>
    <property type="match status" value="2"/>
</dbReference>
<keyword evidence="1" id="KW-0732">Signal</keyword>
<feature type="signal peptide" evidence="1">
    <location>
        <begin position="1"/>
        <end position="22"/>
    </location>
</feature>
<feature type="chain" id="PRO_5047229964" evidence="1">
    <location>
        <begin position="23"/>
        <end position="194"/>
    </location>
</feature>
<dbReference type="InterPro" id="IPR035986">
    <property type="entry name" value="PKD_dom_sf"/>
</dbReference>
<dbReference type="CDD" id="cd00146">
    <property type="entry name" value="PKD"/>
    <property type="match status" value="2"/>
</dbReference>
<dbReference type="RefSeq" id="WP_173811527.1">
    <property type="nucleotide sequence ID" value="NZ_JABSNP010000020.1"/>
</dbReference>
<protein>
    <submittedName>
        <fullName evidence="3">PKD repeat protein</fullName>
    </submittedName>
</protein>
<dbReference type="Gene3D" id="2.60.40.10">
    <property type="entry name" value="Immunoglobulins"/>
    <property type="match status" value="2"/>
</dbReference>
<evidence type="ECO:0000313" key="4">
    <source>
        <dbReference type="Proteomes" id="UP000779507"/>
    </source>
</evidence>
<keyword evidence="4" id="KW-1185">Reference proteome</keyword>
<dbReference type="Pfam" id="PF18911">
    <property type="entry name" value="PKD_4"/>
    <property type="match status" value="2"/>
</dbReference>
<evidence type="ECO:0000256" key="1">
    <source>
        <dbReference type="SAM" id="SignalP"/>
    </source>
</evidence>
<evidence type="ECO:0000259" key="2">
    <source>
        <dbReference type="PROSITE" id="PS50093"/>
    </source>
</evidence>
<dbReference type="EMBL" id="JABSNP010000020">
    <property type="protein sequence ID" value="NRT20759.1"/>
    <property type="molecule type" value="Genomic_DNA"/>
</dbReference>
<evidence type="ECO:0000313" key="3">
    <source>
        <dbReference type="EMBL" id="NRT20759.1"/>
    </source>
</evidence>
<dbReference type="InterPro" id="IPR022409">
    <property type="entry name" value="PKD/Chitinase_dom"/>
</dbReference>
<reference evidence="3 4" key="1">
    <citation type="submission" date="2020-05" db="EMBL/GenBank/DDBJ databases">
        <title>Genomic Encyclopedia of Type Strains, Phase IV (KMG-V): Genome sequencing to study the core and pangenomes of soil and plant-associated prokaryotes.</title>
        <authorList>
            <person name="Whitman W."/>
        </authorList>
    </citation>
    <scope>NUCLEOTIDE SEQUENCE [LARGE SCALE GENOMIC DNA]</scope>
    <source>
        <strain evidence="3 4">9A</strain>
    </source>
</reference>
<dbReference type="Proteomes" id="UP000779507">
    <property type="component" value="Unassembled WGS sequence"/>
</dbReference>
<comment type="caution">
    <text evidence="3">The sequence shown here is derived from an EMBL/GenBank/DDBJ whole genome shotgun (WGS) entry which is preliminary data.</text>
</comment>
<feature type="domain" description="PKD" evidence="2">
    <location>
        <begin position="107"/>
        <end position="170"/>
    </location>
</feature>